<dbReference type="WBParaSite" id="PSAMB.scaffold15340size1608.g36469.t1">
    <property type="protein sequence ID" value="PSAMB.scaffold15340size1608.g36469.t1"/>
    <property type="gene ID" value="PSAMB.scaffold15340size1608.g36469"/>
</dbReference>
<dbReference type="InterPro" id="IPR013604">
    <property type="entry name" value="7TM_chemorcpt"/>
</dbReference>
<reference evidence="7" key="1">
    <citation type="submission" date="2022-11" db="UniProtKB">
        <authorList>
            <consortium name="WormBaseParasite"/>
        </authorList>
    </citation>
    <scope>IDENTIFICATION</scope>
</reference>
<feature type="transmembrane region" description="Helical" evidence="5">
    <location>
        <begin position="30"/>
        <end position="58"/>
    </location>
</feature>
<protein>
    <submittedName>
        <fullName evidence="7">Uncharacterized protein</fullName>
    </submittedName>
</protein>
<dbReference type="AlphaFoldDB" id="A0A914V4H2"/>
<evidence type="ECO:0000256" key="1">
    <source>
        <dbReference type="ARBA" id="ARBA00004141"/>
    </source>
</evidence>
<name>A0A914V4H2_9BILA</name>
<evidence type="ECO:0000256" key="3">
    <source>
        <dbReference type="ARBA" id="ARBA00022989"/>
    </source>
</evidence>
<comment type="subcellular location">
    <subcellularLocation>
        <location evidence="1">Membrane</location>
        <topology evidence="1">Multi-pass membrane protein</topology>
    </subcellularLocation>
</comment>
<keyword evidence="6" id="KW-1185">Reference proteome</keyword>
<evidence type="ECO:0000256" key="2">
    <source>
        <dbReference type="ARBA" id="ARBA00022692"/>
    </source>
</evidence>
<proteinExistence type="predicted"/>
<dbReference type="Pfam" id="PF08395">
    <property type="entry name" value="7tm_7"/>
    <property type="match status" value="1"/>
</dbReference>
<keyword evidence="4 5" id="KW-0472">Membrane</keyword>
<dbReference type="GO" id="GO:0016020">
    <property type="term" value="C:membrane"/>
    <property type="evidence" value="ECO:0007669"/>
    <property type="project" value="UniProtKB-SubCell"/>
</dbReference>
<evidence type="ECO:0000313" key="6">
    <source>
        <dbReference type="Proteomes" id="UP000887566"/>
    </source>
</evidence>
<evidence type="ECO:0000256" key="5">
    <source>
        <dbReference type="SAM" id="Phobius"/>
    </source>
</evidence>
<keyword evidence="3 5" id="KW-1133">Transmembrane helix</keyword>
<accession>A0A914V4H2</accession>
<dbReference type="Proteomes" id="UP000887566">
    <property type="component" value="Unplaced"/>
</dbReference>
<evidence type="ECO:0000256" key="4">
    <source>
        <dbReference type="ARBA" id="ARBA00023136"/>
    </source>
</evidence>
<keyword evidence="2 5" id="KW-0812">Transmembrane</keyword>
<dbReference type="GO" id="GO:0050909">
    <property type="term" value="P:sensory perception of taste"/>
    <property type="evidence" value="ECO:0007669"/>
    <property type="project" value="InterPro"/>
</dbReference>
<organism evidence="6 7">
    <name type="scientific">Plectus sambesii</name>
    <dbReference type="NCBI Taxonomy" id="2011161"/>
    <lineage>
        <taxon>Eukaryota</taxon>
        <taxon>Metazoa</taxon>
        <taxon>Ecdysozoa</taxon>
        <taxon>Nematoda</taxon>
        <taxon>Chromadorea</taxon>
        <taxon>Plectida</taxon>
        <taxon>Plectina</taxon>
        <taxon>Plectoidea</taxon>
        <taxon>Plectidae</taxon>
        <taxon>Plectus</taxon>
    </lineage>
</organism>
<evidence type="ECO:0000313" key="7">
    <source>
        <dbReference type="WBParaSite" id="PSAMB.scaffold15340size1608.g36469.t1"/>
    </source>
</evidence>
<sequence>MHERIKNYWVTDEYYTQVSLFLSQVTSRTIGISCAGFFFLSKQFMLTLISVIITYFTLMLQMDISASSVCECNCGATSENTTMI</sequence>